<reference evidence="2" key="1">
    <citation type="submission" date="2022-07" db="EMBL/GenBank/DDBJ databases">
        <title>Genome Sequence of Leucocoprinus birnbaumii.</title>
        <authorList>
            <person name="Buettner E."/>
        </authorList>
    </citation>
    <scope>NUCLEOTIDE SEQUENCE</scope>
    <source>
        <strain evidence="2">VT141</strain>
    </source>
</reference>
<gene>
    <name evidence="2" type="ORF">NP233_g1387</name>
</gene>
<dbReference type="Proteomes" id="UP001213000">
    <property type="component" value="Unassembled WGS sequence"/>
</dbReference>
<accession>A0AAD5W2B9</accession>
<sequence length="485" mass="53173">MQLPVAAGQAASSQGTPAHTGVGHALETPEPPQAHVFHAQAHGSHSAAGSTIPTSPPVESGGAVAGVKVAHEASKGNNTSGAESESMAHILGYQGAQYDGALSDRDGANRTGNVEYNMGYVEDENENASAANRKGGTKRVAPGSWTSPRKKEKKSDTNDVCPPGIYQSEHVLNDRWLTLEQVLMGNLLSLDDDVLLHILRELHAPDLYAFSQTGSRPKELSGAAIHQQVMVVVGHFIEPQDLLDVLKASSAIISGSLVLQLFSPGSVTPNDMDIYVPRGNLGSVVDFVTSRGYELSSRRSFNAEEIGYRIHLVTESLHYTRERPDGSVLDINILATLATNPIVSIVNFDFTWVMNTLTGRGLICLYREWTSLQMGLVNRRSPAWDRVLKYADRGFYQGYPYNSSLRACVTGIRSLHDEHSMYLAFKPSQAEYWYCEEDERHHEVWFEAKKERLYWALQAPLSLKFNPAFIFEAGGKNGVVGSRAF</sequence>
<comment type="caution">
    <text evidence="2">The sequence shown here is derived from an EMBL/GenBank/DDBJ whole genome shotgun (WGS) entry which is preliminary data.</text>
</comment>
<name>A0AAD5W2B9_9AGAR</name>
<evidence type="ECO:0000313" key="3">
    <source>
        <dbReference type="Proteomes" id="UP001213000"/>
    </source>
</evidence>
<keyword evidence="3" id="KW-1185">Reference proteome</keyword>
<protein>
    <submittedName>
        <fullName evidence="2">Uncharacterized protein</fullName>
    </submittedName>
</protein>
<dbReference type="AlphaFoldDB" id="A0AAD5W2B9"/>
<feature type="compositionally biased region" description="Low complexity" evidence="1">
    <location>
        <begin position="38"/>
        <end position="50"/>
    </location>
</feature>
<proteinExistence type="predicted"/>
<evidence type="ECO:0000313" key="2">
    <source>
        <dbReference type="EMBL" id="KAJ3575018.1"/>
    </source>
</evidence>
<dbReference type="EMBL" id="JANIEX010000050">
    <property type="protein sequence ID" value="KAJ3575018.1"/>
    <property type="molecule type" value="Genomic_DNA"/>
</dbReference>
<feature type="region of interest" description="Disordered" evidence="1">
    <location>
        <begin position="127"/>
        <end position="161"/>
    </location>
</feature>
<evidence type="ECO:0000256" key="1">
    <source>
        <dbReference type="SAM" id="MobiDB-lite"/>
    </source>
</evidence>
<feature type="region of interest" description="Disordered" evidence="1">
    <location>
        <begin position="1"/>
        <end position="64"/>
    </location>
</feature>
<organism evidence="2 3">
    <name type="scientific">Leucocoprinus birnbaumii</name>
    <dbReference type="NCBI Taxonomy" id="56174"/>
    <lineage>
        <taxon>Eukaryota</taxon>
        <taxon>Fungi</taxon>
        <taxon>Dikarya</taxon>
        <taxon>Basidiomycota</taxon>
        <taxon>Agaricomycotina</taxon>
        <taxon>Agaricomycetes</taxon>
        <taxon>Agaricomycetidae</taxon>
        <taxon>Agaricales</taxon>
        <taxon>Agaricineae</taxon>
        <taxon>Agaricaceae</taxon>
        <taxon>Leucocoprinus</taxon>
    </lineage>
</organism>